<dbReference type="GO" id="GO:0016787">
    <property type="term" value="F:hydrolase activity"/>
    <property type="evidence" value="ECO:0007669"/>
    <property type="project" value="InterPro"/>
</dbReference>
<evidence type="ECO:0000313" key="2">
    <source>
        <dbReference type="EMBL" id="KRM00144.1"/>
    </source>
</evidence>
<comment type="caution">
    <text evidence="2">The sequence shown here is derived from an EMBL/GenBank/DDBJ whole genome shotgun (WGS) entry which is preliminary data.</text>
</comment>
<dbReference type="EMBL" id="AZFN01000039">
    <property type="protein sequence ID" value="KRM00144.1"/>
    <property type="molecule type" value="Genomic_DNA"/>
</dbReference>
<dbReference type="RefSeq" id="WP_003650099.1">
    <property type="nucleotide sequence ID" value="NZ_AZFN01000039.1"/>
</dbReference>
<accession>A0A0R1V3F2</accession>
<dbReference type="InterPro" id="IPR029058">
    <property type="entry name" value="AB_hydrolase_fold"/>
</dbReference>
<gene>
    <name evidence="2" type="ORF">FC60_GL001261</name>
</gene>
<reference evidence="2 3" key="1">
    <citation type="journal article" date="2015" name="Genome Announc.">
        <title>Expanding the biotechnology potential of lactobacilli through comparative genomics of 213 strains and associated genera.</title>
        <authorList>
            <person name="Sun Z."/>
            <person name="Harris H.M."/>
            <person name="McCann A."/>
            <person name="Guo C."/>
            <person name="Argimon S."/>
            <person name="Zhang W."/>
            <person name="Yang X."/>
            <person name="Jeffery I.B."/>
            <person name="Cooney J.C."/>
            <person name="Kagawa T.F."/>
            <person name="Liu W."/>
            <person name="Song Y."/>
            <person name="Salvetti E."/>
            <person name="Wrobel A."/>
            <person name="Rasinkangas P."/>
            <person name="Parkhill J."/>
            <person name="Rea M.C."/>
            <person name="O'Sullivan O."/>
            <person name="Ritari J."/>
            <person name="Douillard F.P."/>
            <person name="Paul Ross R."/>
            <person name="Yang R."/>
            <person name="Briner A.E."/>
            <person name="Felis G.E."/>
            <person name="de Vos W.M."/>
            <person name="Barrangou R."/>
            <person name="Klaenhammer T.R."/>
            <person name="Caufield P.W."/>
            <person name="Cui Y."/>
            <person name="Zhang H."/>
            <person name="O'Toole P.W."/>
        </authorList>
    </citation>
    <scope>NUCLEOTIDE SEQUENCE [LARGE SCALE GENOMIC DNA]</scope>
    <source>
        <strain evidence="2 3">DSM 16045</strain>
    </source>
</reference>
<dbReference type="InterPro" id="IPR000383">
    <property type="entry name" value="Xaa-Pro-like_dom"/>
</dbReference>
<dbReference type="Gene3D" id="1.20.1440.110">
    <property type="entry name" value="acylaminoacyl peptidase"/>
    <property type="match status" value="1"/>
</dbReference>
<dbReference type="SUPFAM" id="SSF53474">
    <property type="entry name" value="alpha/beta-Hydrolases"/>
    <property type="match status" value="1"/>
</dbReference>
<dbReference type="Pfam" id="PF02129">
    <property type="entry name" value="Peptidase_S15"/>
    <property type="match status" value="1"/>
</dbReference>
<dbReference type="AlphaFoldDB" id="A0A0R1V3F2"/>
<dbReference type="PATRIC" id="fig|1423749.3.peg.1291"/>
<evidence type="ECO:0000259" key="1">
    <source>
        <dbReference type="Pfam" id="PF02129"/>
    </source>
</evidence>
<organism evidence="2 3">
    <name type="scientific">Limosilactobacillus gastricus DSM 16045</name>
    <dbReference type="NCBI Taxonomy" id="1423749"/>
    <lineage>
        <taxon>Bacteria</taxon>
        <taxon>Bacillati</taxon>
        <taxon>Bacillota</taxon>
        <taxon>Bacilli</taxon>
        <taxon>Lactobacillales</taxon>
        <taxon>Lactobacillaceae</taxon>
        <taxon>Limosilactobacillus</taxon>
    </lineage>
</organism>
<feature type="domain" description="Xaa-Pro dipeptidyl-peptidase-like" evidence="1">
    <location>
        <begin position="180"/>
        <end position="359"/>
    </location>
</feature>
<protein>
    <recommendedName>
        <fullName evidence="1">Xaa-Pro dipeptidyl-peptidase-like domain-containing protein</fullName>
    </recommendedName>
</protein>
<dbReference type="Gene3D" id="3.40.50.1820">
    <property type="entry name" value="alpha/beta hydrolase"/>
    <property type="match status" value="1"/>
</dbReference>
<proteinExistence type="predicted"/>
<keyword evidence="3" id="KW-1185">Reference proteome</keyword>
<sequence length="400" mass="45634">MKESEVILKRQSTRLFFKNGDTDFFFNWLLGIGEVFGFSHGELYYLAQRLGKSPKPSTWKKVFLSHADYLAQKLGNPDLTKQSKAQYYLAQTYSIRSAIQFINPFSEEYLPTVQRMEESFKKATYSLKAPIEELTIHYQESYLPGYYLHSGDDCPTLIMIGGGDTYREDLFYFAGYPGWKRGYNVLMIDLPGQGSNPSRELTFDVNAATPISLCIDWLENKNPKLNHLAIYGVSGGGYFTAQAVEQDTRIQAWIASTPIYDIAEIFKKEFGSSLKTPSWLMNAILRLVGNLNESADLNLQKYAWQFGTTDFKKAIDEVFKRAKVVNYQKVQCPCLFIMGEGEGAELQRQAKVVYEAVKSKNSHTRLQIFEAESGADAHCQVNNLRLVHNVVFDWLDTLFE</sequence>
<evidence type="ECO:0000313" key="3">
    <source>
        <dbReference type="Proteomes" id="UP000051739"/>
    </source>
</evidence>
<dbReference type="Proteomes" id="UP000051739">
    <property type="component" value="Unassembled WGS sequence"/>
</dbReference>
<name>A0A0R1V3F2_9LACO</name>